<evidence type="ECO:0000313" key="3">
    <source>
        <dbReference type="Proteomes" id="UP000708208"/>
    </source>
</evidence>
<keyword evidence="1" id="KW-1133">Transmembrane helix</keyword>
<evidence type="ECO:0000256" key="1">
    <source>
        <dbReference type="SAM" id="Phobius"/>
    </source>
</evidence>
<feature type="non-terminal residue" evidence="2">
    <location>
        <position position="112"/>
    </location>
</feature>
<organism evidence="2 3">
    <name type="scientific">Allacma fusca</name>
    <dbReference type="NCBI Taxonomy" id="39272"/>
    <lineage>
        <taxon>Eukaryota</taxon>
        <taxon>Metazoa</taxon>
        <taxon>Ecdysozoa</taxon>
        <taxon>Arthropoda</taxon>
        <taxon>Hexapoda</taxon>
        <taxon>Collembola</taxon>
        <taxon>Symphypleona</taxon>
        <taxon>Sminthuridae</taxon>
        <taxon>Allacma</taxon>
    </lineage>
</organism>
<proteinExistence type="predicted"/>
<evidence type="ECO:0000313" key="2">
    <source>
        <dbReference type="EMBL" id="CAG7719615.1"/>
    </source>
</evidence>
<sequence>MMHKDPVVHILHHKEDGQLQVVPYDPEAPNVKAQELMQQSQQIAMRQAQQPLMQPRLQEERPQWLQEFMEAKWKPNEVPPPEADYTVLIIGSIGGVSTIIIMIATIILYRIR</sequence>
<feature type="transmembrane region" description="Helical" evidence="1">
    <location>
        <begin position="85"/>
        <end position="109"/>
    </location>
</feature>
<name>A0A8J2JLN7_9HEXA</name>
<keyword evidence="3" id="KW-1185">Reference proteome</keyword>
<keyword evidence="1" id="KW-0472">Membrane</keyword>
<reference evidence="2" key="1">
    <citation type="submission" date="2021-06" db="EMBL/GenBank/DDBJ databases">
        <authorList>
            <person name="Hodson N. C."/>
            <person name="Mongue J. A."/>
            <person name="Jaron S. K."/>
        </authorList>
    </citation>
    <scope>NUCLEOTIDE SEQUENCE</scope>
</reference>
<protein>
    <submittedName>
        <fullName evidence="2">Uncharacterized protein</fullName>
    </submittedName>
</protein>
<keyword evidence="1" id="KW-0812">Transmembrane</keyword>
<comment type="caution">
    <text evidence="2">The sequence shown here is derived from an EMBL/GenBank/DDBJ whole genome shotgun (WGS) entry which is preliminary data.</text>
</comment>
<dbReference type="AlphaFoldDB" id="A0A8J2JLN7"/>
<dbReference type="Proteomes" id="UP000708208">
    <property type="component" value="Unassembled WGS sequence"/>
</dbReference>
<gene>
    <name evidence="2" type="ORF">AFUS01_LOCUS8931</name>
</gene>
<accession>A0A8J2JLN7</accession>
<dbReference type="EMBL" id="CAJVCH010062948">
    <property type="protein sequence ID" value="CAG7719615.1"/>
    <property type="molecule type" value="Genomic_DNA"/>
</dbReference>